<proteinExistence type="predicted"/>
<gene>
    <name evidence="1" type="ORF">RFI_39238</name>
</gene>
<sequence>MKGELVLYAEYKDKKSEFTIKADVSIFIVPTRTNAQNQIEAEGIILNHLLDGAKDVGTLQFVLRAQKDIGLIISRGLALPKQELEKKIQQFDATEINLSSNSNNIIYKKNKALQHLLLHKWKSEYLKNNGDIAISVEQWSSWWFEVFLCISNRYSYVSAISDMLANDIMPYLDSKLSKWDLFFLIPCLNYLSLLTTNNISMINFSQLFERSECLEWKEDDLDKKLISVLKTDLHIRKLDGIAIKYSEGYVLDLLIVQKDKKLSQSILEFLFLQDKNVWYHVCSTDNADKCWEVMFMVFQVDFKQWNRYFKQLNKLGVSGRDSFLSKFQTDSNFIQLVASSKNFLAFLPFVQQQKMM</sequence>
<protein>
    <submittedName>
        <fullName evidence="1">Uncharacterized protein</fullName>
    </submittedName>
</protein>
<reference evidence="1 2" key="1">
    <citation type="journal article" date="2013" name="Curr. Biol.">
        <title>The Genome of the Foraminiferan Reticulomyxa filosa.</title>
        <authorList>
            <person name="Glockner G."/>
            <person name="Hulsmann N."/>
            <person name="Schleicher M."/>
            <person name="Noegel A.A."/>
            <person name="Eichinger L."/>
            <person name="Gallinger C."/>
            <person name="Pawlowski J."/>
            <person name="Sierra R."/>
            <person name="Euteneuer U."/>
            <person name="Pillet L."/>
            <person name="Moustafa A."/>
            <person name="Platzer M."/>
            <person name="Groth M."/>
            <person name="Szafranski K."/>
            <person name="Schliwa M."/>
        </authorList>
    </citation>
    <scope>NUCLEOTIDE SEQUENCE [LARGE SCALE GENOMIC DNA]</scope>
</reference>
<evidence type="ECO:0000313" key="1">
    <source>
        <dbReference type="EMBL" id="ETN98272.1"/>
    </source>
</evidence>
<organism evidence="1 2">
    <name type="scientific">Reticulomyxa filosa</name>
    <dbReference type="NCBI Taxonomy" id="46433"/>
    <lineage>
        <taxon>Eukaryota</taxon>
        <taxon>Sar</taxon>
        <taxon>Rhizaria</taxon>
        <taxon>Retaria</taxon>
        <taxon>Foraminifera</taxon>
        <taxon>Monothalamids</taxon>
        <taxon>Reticulomyxidae</taxon>
        <taxon>Reticulomyxa</taxon>
    </lineage>
</organism>
<evidence type="ECO:0000313" key="2">
    <source>
        <dbReference type="Proteomes" id="UP000023152"/>
    </source>
</evidence>
<dbReference type="EMBL" id="ASPP01047177">
    <property type="protein sequence ID" value="ETN98272.1"/>
    <property type="molecule type" value="Genomic_DNA"/>
</dbReference>
<dbReference type="AlphaFoldDB" id="X6L8G7"/>
<name>X6L8G7_RETFI</name>
<comment type="caution">
    <text evidence="1">The sequence shown here is derived from an EMBL/GenBank/DDBJ whole genome shotgun (WGS) entry which is preliminary data.</text>
</comment>
<keyword evidence="2" id="KW-1185">Reference proteome</keyword>
<accession>X6L8G7</accession>
<dbReference type="Proteomes" id="UP000023152">
    <property type="component" value="Unassembled WGS sequence"/>
</dbReference>